<keyword evidence="9" id="KW-1185">Reference proteome</keyword>
<comment type="caution">
    <text evidence="8">The sequence shown here is derived from an EMBL/GenBank/DDBJ whole genome shotgun (WGS) entry which is preliminary data.</text>
</comment>
<gene>
    <name evidence="8" type="ORF">QWY15_09055</name>
</gene>
<dbReference type="InterPro" id="IPR041382">
    <property type="entry name" value="SH3_16"/>
</dbReference>
<dbReference type="PROSITE" id="PS51935">
    <property type="entry name" value="NLPC_P60"/>
    <property type="match status" value="1"/>
</dbReference>
<accession>A0ABT8MRH9</accession>
<evidence type="ECO:0000256" key="5">
    <source>
        <dbReference type="SAM" id="SignalP"/>
    </source>
</evidence>
<feature type="domain" description="SLH" evidence="6">
    <location>
        <begin position="85"/>
        <end position="143"/>
    </location>
</feature>
<evidence type="ECO:0000256" key="2">
    <source>
        <dbReference type="ARBA" id="ARBA00022670"/>
    </source>
</evidence>
<evidence type="ECO:0000256" key="4">
    <source>
        <dbReference type="ARBA" id="ARBA00022807"/>
    </source>
</evidence>
<feature type="signal peptide" evidence="5">
    <location>
        <begin position="1"/>
        <end position="24"/>
    </location>
</feature>
<dbReference type="InterPro" id="IPR000064">
    <property type="entry name" value="NLP_P60_dom"/>
</dbReference>
<dbReference type="PANTHER" id="PTHR47053:SF3">
    <property type="entry name" value="GAMMA-D-GLUTAMYL-L-LYSINE DIPEPTIDYL-PEPTIDASE"/>
    <property type="match status" value="1"/>
</dbReference>
<comment type="similarity">
    <text evidence="1">Belongs to the peptidase C40 family.</text>
</comment>
<evidence type="ECO:0000313" key="8">
    <source>
        <dbReference type="EMBL" id="MDN7227439.1"/>
    </source>
</evidence>
<dbReference type="PROSITE" id="PS51272">
    <property type="entry name" value="SLH"/>
    <property type="match status" value="3"/>
</dbReference>
<dbReference type="InterPro" id="IPR051202">
    <property type="entry name" value="Peptidase_C40"/>
</dbReference>
<dbReference type="Proteomes" id="UP001172054">
    <property type="component" value="Unassembled WGS sequence"/>
</dbReference>
<dbReference type="Pfam" id="PF00877">
    <property type="entry name" value="NLPC_P60"/>
    <property type="match status" value="1"/>
</dbReference>
<protein>
    <submittedName>
        <fullName evidence="8">NlpC/P60 family protein</fullName>
    </submittedName>
</protein>
<evidence type="ECO:0000313" key="9">
    <source>
        <dbReference type="Proteomes" id="UP001172054"/>
    </source>
</evidence>
<dbReference type="InterPro" id="IPR038765">
    <property type="entry name" value="Papain-like_cys_pep_sf"/>
</dbReference>
<evidence type="ECO:0000259" key="7">
    <source>
        <dbReference type="PROSITE" id="PS51935"/>
    </source>
</evidence>
<feature type="domain" description="SLH" evidence="6">
    <location>
        <begin position="144"/>
        <end position="207"/>
    </location>
</feature>
<keyword evidence="4" id="KW-0788">Thiol protease</keyword>
<dbReference type="EMBL" id="JAUJWW010000003">
    <property type="protein sequence ID" value="MDN7227439.1"/>
    <property type="molecule type" value="Genomic_DNA"/>
</dbReference>
<keyword evidence="2" id="KW-0645">Protease</keyword>
<dbReference type="InterPro" id="IPR057812">
    <property type="entry name" value="SH3_YKFC_2nd"/>
</dbReference>
<keyword evidence="3" id="KW-0378">Hydrolase</keyword>
<organism evidence="8 9">
    <name type="scientific">Planococcus liqunii</name>
    <dbReference type="NCBI Taxonomy" id="3058394"/>
    <lineage>
        <taxon>Bacteria</taxon>
        <taxon>Bacillati</taxon>
        <taxon>Bacillota</taxon>
        <taxon>Bacilli</taxon>
        <taxon>Bacillales</taxon>
        <taxon>Caryophanaceae</taxon>
        <taxon>Planococcus</taxon>
    </lineage>
</organism>
<keyword evidence="5" id="KW-0732">Signal</keyword>
<dbReference type="InterPro" id="IPR001119">
    <property type="entry name" value="SLH_dom"/>
</dbReference>
<evidence type="ECO:0000256" key="3">
    <source>
        <dbReference type="ARBA" id="ARBA00022801"/>
    </source>
</evidence>
<sequence length="525" mass="58534">MAKRLIALIAACMVLILCMNPAYAAPVFKDVDDKYSSKAEFDYLVKQGILTANPKTEFGVNKEITRIEAAEILAKALKLDLKGRPIPKFTDVAPNDPNMPLIAAIVDEKILIGTDKNEFKPYDKLTRGQMAAVLVRAFKLKGTSAAVFKDVPSTYWASASIQTLVANKITVGYTDNTFKPASFLTRSHFVIFIARILNPEFRKNISPPVVQKPVQPASCEKPSKTNTYKVNVAVTNMWKQYNKARSIDRLSITYPVDMTKWINGMSLKEKQWLVEKTDTQAVFGEQVTILETKGSWYRIAAKDQYVPYQKEGYPGWVPKTHIAKTSKDYSTCSIAIVTSKLATLYHADTQKKFMDISYSTILPVIKTEGNWHHVQTPANGIKLMRKTDAKTYKNYASVPKPTQADIVNSAKKYIGLPYLWAGTSAYGFDCSGIIYAVYKNYGVLIPRDSFYQATKGTAVSKKNLQPGDLVFFAYNGGKGKVYHVGIYIGSGQMLHAPNASSKVRVEALNSGVYLKNYSGARRYLK</sequence>
<feature type="domain" description="SLH" evidence="6">
    <location>
        <begin position="24"/>
        <end position="83"/>
    </location>
</feature>
<evidence type="ECO:0000259" key="6">
    <source>
        <dbReference type="PROSITE" id="PS51272"/>
    </source>
</evidence>
<reference evidence="8 9" key="1">
    <citation type="submission" date="2023-06" db="EMBL/GenBank/DDBJ databases">
        <title>Novel species in genus Planococcus.</title>
        <authorList>
            <person name="Ning S."/>
        </authorList>
    </citation>
    <scope>NUCLEOTIDE SEQUENCE [LARGE SCALE GENOMIC DNA]</scope>
    <source>
        <strain evidence="8 9">N064</strain>
    </source>
</reference>
<dbReference type="RefSeq" id="WP_300983237.1">
    <property type="nucleotide sequence ID" value="NZ_CP129238.1"/>
</dbReference>
<dbReference type="PANTHER" id="PTHR47053">
    <property type="entry name" value="MUREIN DD-ENDOPEPTIDASE MEPH-RELATED"/>
    <property type="match status" value="1"/>
</dbReference>
<dbReference type="Gene3D" id="2.30.30.40">
    <property type="entry name" value="SH3 Domains"/>
    <property type="match status" value="2"/>
</dbReference>
<feature type="chain" id="PRO_5045919117" evidence="5">
    <location>
        <begin position="25"/>
        <end position="525"/>
    </location>
</feature>
<feature type="domain" description="NlpC/P60" evidence="7">
    <location>
        <begin position="400"/>
        <end position="524"/>
    </location>
</feature>
<dbReference type="Pfam" id="PF23795">
    <property type="entry name" value="SH3_YKFC_2nd"/>
    <property type="match status" value="1"/>
</dbReference>
<evidence type="ECO:0000256" key="1">
    <source>
        <dbReference type="ARBA" id="ARBA00007074"/>
    </source>
</evidence>
<dbReference type="Pfam" id="PF00395">
    <property type="entry name" value="SLH"/>
    <property type="match status" value="3"/>
</dbReference>
<dbReference type="SUPFAM" id="SSF54001">
    <property type="entry name" value="Cysteine proteinases"/>
    <property type="match status" value="1"/>
</dbReference>
<dbReference type="Gene3D" id="3.90.1720.10">
    <property type="entry name" value="endopeptidase domain like (from Nostoc punctiforme)"/>
    <property type="match status" value="1"/>
</dbReference>
<dbReference type="Pfam" id="PF18348">
    <property type="entry name" value="SH3_16"/>
    <property type="match status" value="1"/>
</dbReference>
<name>A0ABT8MRH9_9BACL</name>
<proteinExistence type="inferred from homology"/>